<sequence length="286" mass="32170">MSPHAHPPTLLGIIFRLQTSKTWICTGCADALKRRSFHMERPIRPRRFAPLDPAKQIEGDKRPVLKGIVFDVDGTLCEPQNYMFTEMRSILGIANATDILDHVYALPEPQQSQAQEKIRDIERTAMSLQKPQTGLVELMDYLDRRTIQKGICTRNFDAPVAHLLNTFLPQSKFDPIITREFRPPKPDPAGILHIAKSWMHQDGGNSLIMVGDSIDDMTAGFRAGAATVLLVNDVNKHLAEHQHTDLVVRRLDDLIPILENGFEGRVEGDQESVDARKLVEDVIGKE</sequence>
<dbReference type="EMBL" id="ML986680">
    <property type="protein sequence ID" value="KAF2260500.1"/>
    <property type="molecule type" value="Genomic_DNA"/>
</dbReference>
<dbReference type="GO" id="GO:0016791">
    <property type="term" value="F:phosphatase activity"/>
    <property type="evidence" value="ECO:0007669"/>
    <property type="project" value="UniProtKB-ARBA"/>
</dbReference>
<dbReference type="Pfam" id="PF13419">
    <property type="entry name" value="HAD_2"/>
    <property type="match status" value="1"/>
</dbReference>
<dbReference type="SUPFAM" id="SSF56784">
    <property type="entry name" value="HAD-like"/>
    <property type="match status" value="1"/>
</dbReference>
<dbReference type="AlphaFoldDB" id="A0A9P4K5J2"/>
<organism evidence="1 2">
    <name type="scientific">Lojkania enalia</name>
    <dbReference type="NCBI Taxonomy" id="147567"/>
    <lineage>
        <taxon>Eukaryota</taxon>
        <taxon>Fungi</taxon>
        <taxon>Dikarya</taxon>
        <taxon>Ascomycota</taxon>
        <taxon>Pezizomycotina</taxon>
        <taxon>Dothideomycetes</taxon>
        <taxon>Pleosporomycetidae</taxon>
        <taxon>Pleosporales</taxon>
        <taxon>Pleosporales incertae sedis</taxon>
        <taxon>Lojkania</taxon>
    </lineage>
</organism>
<name>A0A9P4K5J2_9PLEO</name>
<dbReference type="InterPro" id="IPR041492">
    <property type="entry name" value="HAD_2"/>
</dbReference>
<evidence type="ECO:0000313" key="2">
    <source>
        <dbReference type="Proteomes" id="UP000800093"/>
    </source>
</evidence>
<dbReference type="Proteomes" id="UP000800093">
    <property type="component" value="Unassembled WGS sequence"/>
</dbReference>
<dbReference type="InterPro" id="IPR006439">
    <property type="entry name" value="HAD-SF_hydro_IA"/>
</dbReference>
<dbReference type="OrthoDB" id="426235at2759"/>
<dbReference type="InterPro" id="IPR023214">
    <property type="entry name" value="HAD_sf"/>
</dbReference>
<proteinExistence type="predicted"/>
<evidence type="ECO:0000313" key="1">
    <source>
        <dbReference type="EMBL" id="KAF2260500.1"/>
    </source>
</evidence>
<dbReference type="CDD" id="cd01427">
    <property type="entry name" value="HAD_like"/>
    <property type="match status" value="1"/>
</dbReference>
<dbReference type="NCBIfam" id="TIGR01549">
    <property type="entry name" value="HAD-SF-IA-v1"/>
    <property type="match status" value="1"/>
</dbReference>
<dbReference type="Gene3D" id="3.40.50.1000">
    <property type="entry name" value="HAD superfamily/HAD-like"/>
    <property type="match status" value="1"/>
</dbReference>
<dbReference type="Gene3D" id="1.10.260.80">
    <property type="match status" value="1"/>
</dbReference>
<comment type="caution">
    <text evidence="1">The sequence shown here is derived from an EMBL/GenBank/DDBJ whole genome shotgun (WGS) entry which is preliminary data.</text>
</comment>
<dbReference type="PANTHER" id="PTHR43885">
    <property type="entry name" value="HALOACID DEHALOGENASE-LIKE HYDROLASE"/>
    <property type="match status" value="1"/>
</dbReference>
<accession>A0A9P4K5J2</accession>
<keyword evidence="2" id="KW-1185">Reference proteome</keyword>
<dbReference type="SFLD" id="SFLDS00003">
    <property type="entry name" value="Haloacid_Dehalogenase"/>
    <property type="match status" value="1"/>
</dbReference>
<dbReference type="InterPro" id="IPR036412">
    <property type="entry name" value="HAD-like_sf"/>
</dbReference>
<protein>
    <submittedName>
        <fullName evidence="1">HAD-like protein</fullName>
    </submittedName>
</protein>
<dbReference type="SFLD" id="SFLDG01129">
    <property type="entry name" value="C1.5:_HAD__Beta-PGM__Phosphata"/>
    <property type="match status" value="1"/>
</dbReference>
<reference evidence="2" key="1">
    <citation type="journal article" date="2020" name="Stud. Mycol.">
        <title>101 Dothideomycetes genomes: A test case for predicting lifestyles and emergence of pathogens.</title>
        <authorList>
            <person name="Haridas S."/>
            <person name="Albert R."/>
            <person name="Binder M."/>
            <person name="Bloem J."/>
            <person name="LaButti K."/>
            <person name="Salamov A."/>
            <person name="Andreopoulos B."/>
            <person name="Baker S."/>
            <person name="Barry K."/>
            <person name="Bills G."/>
            <person name="Bluhm B."/>
            <person name="Cannon C."/>
            <person name="Castanera R."/>
            <person name="Culley D."/>
            <person name="Daum C."/>
            <person name="Ezra D."/>
            <person name="Gonzalez J."/>
            <person name="Henrissat B."/>
            <person name="Kuo A."/>
            <person name="Liang C."/>
            <person name="Lipzen A."/>
            <person name="Lutzoni F."/>
            <person name="Magnuson J."/>
            <person name="Mondo S."/>
            <person name="Nolan M."/>
            <person name="Ohm R."/>
            <person name="Pangilinan J."/>
            <person name="Park H.-J."/>
            <person name="Ramirez L."/>
            <person name="Alfaro M."/>
            <person name="Sun H."/>
            <person name="Tritt A."/>
            <person name="Yoshinaga Y."/>
            <person name="Zwiers L.-H."/>
            <person name="Turgeon B."/>
            <person name="Goodwin S."/>
            <person name="Spatafora J."/>
            <person name="Crous P."/>
            <person name="Grigoriev I."/>
        </authorList>
    </citation>
    <scope>NUCLEOTIDE SEQUENCE [LARGE SCALE GENOMIC DNA]</scope>
    <source>
        <strain evidence="2">CBS 304.66</strain>
    </source>
</reference>
<dbReference type="PANTHER" id="PTHR43885:SF1">
    <property type="entry name" value="SUPERFAMILY HYDROLASE, PUTATIVE (AFU_ORTHOLOGUE AFUA_4G13290)-RELATED"/>
    <property type="match status" value="1"/>
</dbReference>
<gene>
    <name evidence="1" type="ORF">CC78DRAFT_536375</name>
</gene>